<feature type="domain" description="FUZ/MON1/HPS1 third Longin" evidence="8">
    <location>
        <begin position="886"/>
        <end position="1059"/>
    </location>
</feature>
<dbReference type="RefSeq" id="XP_025370952.1">
    <property type="nucleotide sequence ID" value="XM_025516931.1"/>
</dbReference>
<dbReference type="GO" id="GO:0000329">
    <property type="term" value="C:fungal-type vacuole membrane"/>
    <property type="evidence" value="ECO:0007669"/>
    <property type="project" value="TreeGrafter"/>
</dbReference>
<dbReference type="Pfam" id="PF19037">
    <property type="entry name" value="Fuz_longin_2"/>
    <property type="match status" value="1"/>
</dbReference>
<evidence type="ECO:0000259" key="6">
    <source>
        <dbReference type="Pfam" id="PF19036"/>
    </source>
</evidence>
<feature type="compositionally biased region" description="Polar residues" evidence="5">
    <location>
        <begin position="37"/>
        <end position="56"/>
    </location>
</feature>
<dbReference type="GO" id="GO:0032585">
    <property type="term" value="C:multivesicular body membrane"/>
    <property type="evidence" value="ECO:0007669"/>
    <property type="project" value="UniProtKB-SubCell"/>
</dbReference>
<feature type="compositionally biased region" description="Low complexity" evidence="5">
    <location>
        <begin position="60"/>
        <end position="77"/>
    </location>
</feature>
<feature type="compositionally biased region" description="Polar residues" evidence="5">
    <location>
        <begin position="334"/>
        <end position="350"/>
    </location>
</feature>
<evidence type="ECO:0000256" key="3">
    <source>
        <dbReference type="ARBA" id="ARBA00018132"/>
    </source>
</evidence>
<dbReference type="AlphaFoldDB" id="A0A316W221"/>
<feature type="region of interest" description="Disordered" evidence="5">
    <location>
        <begin position="1"/>
        <end position="101"/>
    </location>
</feature>
<feature type="compositionally biased region" description="Low complexity" evidence="5">
    <location>
        <begin position="273"/>
        <end position="290"/>
    </location>
</feature>
<feature type="region of interest" description="Disordered" evidence="5">
    <location>
        <begin position="333"/>
        <end position="458"/>
    </location>
</feature>
<dbReference type="STRING" id="1522189.A0A316W221"/>
<dbReference type="GO" id="GO:0016192">
    <property type="term" value="P:vesicle-mediated transport"/>
    <property type="evidence" value="ECO:0007669"/>
    <property type="project" value="InterPro"/>
</dbReference>
<feature type="compositionally biased region" description="Basic and acidic residues" evidence="5">
    <location>
        <begin position="565"/>
        <end position="577"/>
    </location>
</feature>
<feature type="region of interest" description="Disordered" evidence="5">
    <location>
        <begin position="541"/>
        <end position="583"/>
    </location>
</feature>
<dbReference type="GO" id="GO:0006623">
    <property type="term" value="P:protein targeting to vacuole"/>
    <property type="evidence" value="ECO:0007669"/>
    <property type="project" value="InterPro"/>
</dbReference>
<evidence type="ECO:0000313" key="9">
    <source>
        <dbReference type="EMBL" id="PWN43792.1"/>
    </source>
</evidence>
<dbReference type="PANTHER" id="PTHR13027">
    <property type="entry name" value="SAND PROTEIN-RELATED"/>
    <property type="match status" value="1"/>
</dbReference>
<accession>A0A316W221</accession>
<evidence type="ECO:0000313" key="10">
    <source>
        <dbReference type="Proteomes" id="UP000245783"/>
    </source>
</evidence>
<organism evidence="9 10">
    <name type="scientific">Ceraceosorus guamensis</name>
    <dbReference type="NCBI Taxonomy" id="1522189"/>
    <lineage>
        <taxon>Eukaryota</taxon>
        <taxon>Fungi</taxon>
        <taxon>Dikarya</taxon>
        <taxon>Basidiomycota</taxon>
        <taxon>Ustilaginomycotina</taxon>
        <taxon>Exobasidiomycetes</taxon>
        <taxon>Ceraceosorales</taxon>
        <taxon>Ceraceosoraceae</taxon>
        <taxon>Ceraceosorus</taxon>
    </lineage>
</organism>
<feature type="compositionally biased region" description="Basic and acidic residues" evidence="5">
    <location>
        <begin position="541"/>
        <end position="553"/>
    </location>
</feature>
<feature type="compositionally biased region" description="Basic and acidic residues" evidence="5">
    <location>
        <begin position="240"/>
        <end position="250"/>
    </location>
</feature>
<dbReference type="Pfam" id="PF19036">
    <property type="entry name" value="Fuz_longin_1"/>
    <property type="match status" value="1"/>
</dbReference>
<protein>
    <recommendedName>
        <fullName evidence="3">Vacuolar fusion protein MON1</fullName>
    </recommendedName>
    <alternativeName>
        <fullName evidence="4">Vacuolar fusion protein mon1</fullName>
    </alternativeName>
</protein>
<evidence type="ECO:0000259" key="8">
    <source>
        <dbReference type="Pfam" id="PF19038"/>
    </source>
</evidence>
<dbReference type="OrthoDB" id="272411at2759"/>
<gene>
    <name evidence="9" type="ORF">IE81DRAFT_365431</name>
</gene>
<dbReference type="InterPro" id="IPR004353">
    <property type="entry name" value="Mon1"/>
</dbReference>
<dbReference type="Pfam" id="PF19038">
    <property type="entry name" value="Fuz_longin_3"/>
    <property type="match status" value="1"/>
</dbReference>
<dbReference type="InterPro" id="IPR043971">
    <property type="entry name" value="FUZ/MON1/HPS1_longin_2"/>
</dbReference>
<dbReference type="InterPro" id="IPR043970">
    <property type="entry name" value="FUZ/MON1/HPS1_longin_3"/>
</dbReference>
<evidence type="ECO:0000256" key="5">
    <source>
        <dbReference type="SAM" id="MobiDB-lite"/>
    </source>
</evidence>
<dbReference type="InParanoid" id="A0A316W221"/>
<proteinExistence type="predicted"/>
<dbReference type="GeneID" id="37038801"/>
<feature type="compositionally biased region" description="Polar residues" evidence="5">
    <location>
        <begin position="363"/>
        <end position="397"/>
    </location>
</feature>
<dbReference type="GO" id="GO:0035658">
    <property type="term" value="C:Mon1-Ccz1 complex"/>
    <property type="evidence" value="ECO:0007669"/>
    <property type="project" value="TreeGrafter"/>
</dbReference>
<feature type="compositionally biased region" description="Acidic residues" evidence="5">
    <location>
        <begin position="555"/>
        <end position="564"/>
    </location>
</feature>
<feature type="compositionally biased region" description="Low complexity" evidence="5">
    <location>
        <begin position="410"/>
        <end position="419"/>
    </location>
</feature>
<feature type="compositionally biased region" description="Basic and acidic residues" evidence="5">
    <location>
        <begin position="446"/>
        <end position="458"/>
    </location>
</feature>
<dbReference type="Proteomes" id="UP000245783">
    <property type="component" value="Unassembled WGS sequence"/>
</dbReference>
<evidence type="ECO:0000256" key="2">
    <source>
        <dbReference type="ARBA" id="ARBA00004440"/>
    </source>
</evidence>
<feature type="region of interest" description="Disordered" evidence="5">
    <location>
        <begin position="119"/>
        <end position="321"/>
    </location>
</feature>
<keyword evidence="10" id="KW-1185">Reference proteome</keyword>
<evidence type="ECO:0000256" key="4">
    <source>
        <dbReference type="ARBA" id="ARBA00019201"/>
    </source>
</evidence>
<feature type="compositionally biased region" description="Basic and acidic residues" evidence="5">
    <location>
        <begin position="950"/>
        <end position="961"/>
    </location>
</feature>
<feature type="compositionally biased region" description="Basic and acidic residues" evidence="5">
    <location>
        <begin position="157"/>
        <end position="179"/>
    </location>
</feature>
<feature type="compositionally biased region" description="Low complexity" evidence="5">
    <location>
        <begin position="306"/>
        <end position="321"/>
    </location>
</feature>
<evidence type="ECO:0000256" key="1">
    <source>
        <dbReference type="ARBA" id="ARBA00004380"/>
    </source>
</evidence>
<comment type="subcellular location">
    <subcellularLocation>
        <location evidence="2">Endosome</location>
        <location evidence="2">Multivesicular body membrane</location>
        <topology evidence="2">Peripheral membrane protein</topology>
    </subcellularLocation>
    <subcellularLocation>
        <location evidence="1">Prevacuolar compartment membrane</location>
        <topology evidence="1">Peripheral membrane protein</topology>
    </subcellularLocation>
</comment>
<name>A0A316W221_9BASI</name>
<evidence type="ECO:0000259" key="7">
    <source>
        <dbReference type="Pfam" id="PF19037"/>
    </source>
</evidence>
<reference evidence="9 10" key="1">
    <citation type="journal article" date="2018" name="Mol. Biol. Evol.">
        <title>Broad Genomic Sampling Reveals a Smut Pathogenic Ancestry of the Fungal Clade Ustilaginomycotina.</title>
        <authorList>
            <person name="Kijpornyongpan T."/>
            <person name="Mondo S.J."/>
            <person name="Barry K."/>
            <person name="Sandor L."/>
            <person name="Lee J."/>
            <person name="Lipzen A."/>
            <person name="Pangilinan J."/>
            <person name="LaButti K."/>
            <person name="Hainaut M."/>
            <person name="Henrissat B."/>
            <person name="Grigoriev I.V."/>
            <person name="Spatafora J.W."/>
            <person name="Aime M.C."/>
        </authorList>
    </citation>
    <scope>NUCLEOTIDE SEQUENCE [LARGE SCALE GENOMIC DNA]</scope>
    <source>
        <strain evidence="9 10">MCA 4658</strain>
    </source>
</reference>
<dbReference type="PANTHER" id="PTHR13027:SF7">
    <property type="entry name" value="VACUOLAR FUSION PROTEIN MON1 HOMOLOG"/>
    <property type="match status" value="1"/>
</dbReference>
<feature type="region of interest" description="Disordered" evidence="5">
    <location>
        <begin position="937"/>
        <end position="1011"/>
    </location>
</feature>
<dbReference type="EMBL" id="KZ819366">
    <property type="protein sequence ID" value="PWN43792.1"/>
    <property type="molecule type" value="Genomic_DNA"/>
</dbReference>
<feature type="domain" description="FUZ/MON1/HPS1 first Longin" evidence="6">
    <location>
        <begin position="503"/>
        <end position="693"/>
    </location>
</feature>
<feature type="domain" description="FUZ/MON1/HPS1 second Longin" evidence="7">
    <location>
        <begin position="735"/>
        <end position="856"/>
    </location>
</feature>
<sequence>METATNLDVSDAPIDYDPASPSATSTFALFPPPTLIRSLSSPQHLHSNSLAGPSQHTKSRPSSPTSTRSARSYATFSPSRVAGAAGAPRSVKGSSATGTGKAQVGLSDELAGGVSTLLSALPTGEKGEASLNGRSKGKGKGKENAEDATGQVAAEATESHGDGTDVEKEEGHKRPDVLKSRLMSAIRADLSASASEAPGSEEAESAIEAQSKDEEAKGSAGTSGKQGLAETLDHQAASRSHGEVGTEGKGNKTAMDQYSIDAAGQKSFEKTQSTSTSSLASGSASDPSSGWRWSIPSMPGLSTLRSGADLSGLASGISGSSLSASGFVRGRWWGQSSTDQSKTKPGQNEDQGARPGSRETSQRKGGTSVEASTSNSSPRNFENTQTKMQSTPASAHASNLPRGSFPVPVSSKSNRSSRSGPGTTKGKADHQSSNKPASSVQEEETAEQKRLQLEAQKRENIRAKEERFRNIIEHDYSEAYASGATQADTDPQSARAAFPEREYYVLSAAGKPIYVSALSCARARRSACVIALRKKLAAESTARRQERLEKGEAPENGDVDEEEDERKVDELRGRNREVDDEEDERATQKCAILQALVSNYQEAAEGTLELKSREILRLKEREQITYLLRSPLYLVCVSAWGEGQETRRMHLEHLHRGVIGLVSAAQLKRLFARAANFDLRRMLEGTDGLLDALIGRMQVDVSIPLGALQPLRLSASTRDDVANRLVPDKKSKPDQLLYIILLAKEKIITIARPKQHSVHPVDSAIIVNTVYGTKALRESGSESWIPICLPKFAPEGFLHAHVSFLDASEEDLDEDGTSIASKRSVKARTPQLALVMITADREGFLSLSSWRNKVLQSLKETSLLNSLVSALPHESYSADDLPAAAGLRHFFFKWRANFQITACRFEDPYVVGSDEHKRLILLYTKAWEMLHPASAAVKRKKAKAGNGGKVTEHKDDEHVPGDPEADASSTTGPVSAVSAASEPTKSERYVPPSVLPVRPTPPRPSQQQHQQHLLKGTKEIVYAWQTPTFELYLTASPHISKSALVALANSVVRWVKRNETNCFIITSPTF</sequence>
<dbReference type="InterPro" id="IPR043972">
    <property type="entry name" value="FUZ/MON1/HPS1_longin_1"/>
</dbReference>